<dbReference type="Pfam" id="PF17186">
    <property type="entry name" value="Lipocalin_9"/>
    <property type="match status" value="1"/>
</dbReference>
<gene>
    <name evidence="2" type="ORF">NITINOP_1219</name>
</gene>
<dbReference type="Pfam" id="PF07143">
    <property type="entry name" value="CrtC"/>
    <property type="match status" value="1"/>
</dbReference>
<keyword evidence="3" id="KW-1185">Reference proteome</keyword>
<dbReference type="Gene3D" id="2.40.370.10">
    <property type="entry name" value="AttH-like domain"/>
    <property type="match status" value="2"/>
</dbReference>
<dbReference type="EMBL" id="LN885086">
    <property type="protein sequence ID" value="CUQ66194.1"/>
    <property type="molecule type" value="Genomic_DNA"/>
</dbReference>
<dbReference type="OrthoDB" id="9770826at2"/>
<dbReference type="Proteomes" id="UP000066284">
    <property type="component" value="Chromosome 1"/>
</dbReference>
<feature type="domain" description="AttH" evidence="1">
    <location>
        <begin position="65"/>
        <end position="240"/>
    </location>
</feature>
<proteinExistence type="predicted"/>
<dbReference type="AlphaFoldDB" id="A0A0S4KX31"/>
<evidence type="ECO:0000259" key="1">
    <source>
        <dbReference type="Pfam" id="PF07143"/>
    </source>
</evidence>
<dbReference type="PANTHER" id="PTHR38591">
    <property type="entry name" value="HYDROLASE"/>
    <property type="match status" value="1"/>
</dbReference>
<dbReference type="STRING" id="1715989.NITINOP_1219"/>
<dbReference type="PANTHER" id="PTHR38591:SF1">
    <property type="entry name" value="BLL1000 PROTEIN"/>
    <property type="match status" value="1"/>
</dbReference>
<dbReference type="KEGG" id="nio:NITINOP_1219"/>
<dbReference type="InterPro" id="IPR010791">
    <property type="entry name" value="AttH_dom"/>
</dbReference>
<sequence length="386" mass="42307">MDIGGLGVPPLLLAVSLVVCLVVWSAGDGLRAGDETPAASSFKQATTGYRFEFPRDHGAHPDFRTEWWYYTGHLRAKDGRTFGFELTFFRRAIPPEDVKTQPSQWSITQFYFAHFALTDLANGRFHFAEKVSRAGLGKAGADESRLRAWIDDWRAEMPAVASGPHSLVAKTDQFALSLTLQPAKPPVVHGLDGTSRKGAAEGQASHYYSFTRLATTGTVTVGAERFEVTGLSWMDHEFSSTDLSSDLVGWDWFSLQLTDDSELMLYRMRRNDGSSDPASSGTVVPPDGRARHLPVHDFTITSTATWTSPKSKAVYPARWRVTVPSLDLTLEVTPLLADQELQTGGSAAVTYWEGAVSVTGTKQGRPIGGQGYVELTGYAERVIQQL</sequence>
<evidence type="ECO:0000313" key="3">
    <source>
        <dbReference type="Proteomes" id="UP000066284"/>
    </source>
</evidence>
<reference evidence="3" key="1">
    <citation type="submission" date="2015-09" db="EMBL/GenBank/DDBJ databases">
        <authorList>
            <person name="Daims H."/>
        </authorList>
    </citation>
    <scope>NUCLEOTIDE SEQUENCE [LARGE SCALE GENOMIC DNA]</scope>
</reference>
<evidence type="ECO:0000313" key="2">
    <source>
        <dbReference type="EMBL" id="CUQ66194.1"/>
    </source>
</evidence>
<name>A0A0S4KX31_9BACT</name>
<protein>
    <recommendedName>
        <fullName evidence="1">AttH domain-containing protein</fullName>
    </recommendedName>
</protein>
<organism evidence="2 3">
    <name type="scientific">Candidatus Nitrospira inopinata</name>
    <dbReference type="NCBI Taxonomy" id="1715989"/>
    <lineage>
        <taxon>Bacteria</taxon>
        <taxon>Pseudomonadati</taxon>
        <taxon>Nitrospirota</taxon>
        <taxon>Nitrospiria</taxon>
        <taxon>Nitrospirales</taxon>
        <taxon>Nitrospiraceae</taxon>
        <taxon>Nitrospira</taxon>
    </lineage>
</organism>
<accession>A0A0S4KX31</accession>
<dbReference type="InterPro" id="IPR023374">
    <property type="entry name" value="AttH-like_dom_sf"/>
</dbReference>
<dbReference type="SUPFAM" id="SSF159245">
    <property type="entry name" value="AttH-like"/>
    <property type="match status" value="1"/>
</dbReference>
<dbReference type="RefSeq" id="WP_082633597.1">
    <property type="nucleotide sequence ID" value="NZ_LN885086.1"/>
</dbReference>